<dbReference type="PANTHER" id="PTHR21358">
    <property type="entry name" value="PROTEIN MAELSTROM HOMOLOG"/>
    <property type="match status" value="1"/>
</dbReference>
<dbReference type="GO" id="GO:0043186">
    <property type="term" value="C:P granule"/>
    <property type="evidence" value="ECO:0007669"/>
    <property type="project" value="TreeGrafter"/>
</dbReference>
<feature type="domain" description="Maelstrom" evidence="9">
    <location>
        <begin position="169"/>
        <end position="337"/>
    </location>
</feature>
<dbReference type="Proteomes" id="UP000502823">
    <property type="component" value="Unassembled WGS sequence"/>
</dbReference>
<keyword evidence="5" id="KW-0221">Differentiation</keyword>
<evidence type="ECO:0000256" key="1">
    <source>
        <dbReference type="ARBA" id="ARBA00004123"/>
    </source>
</evidence>
<comment type="subcellular location">
    <subcellularLocation>
        <location evidence="2">Cytoplasm</location>
    </subcellularLocation>
    <subcellularLocation>
        <location evidence="1">Nucleus</location>
    </subcellularLocation>
</comment>
<evidence type="ECO:0000259" key="9">
    <source>
        <dbReference type="Pfam" id="PF13017"/>
    </source>
</evidence>
<keyword evidence="4" id="KW-0963">Cytoplasm</keyword>
<dbReference type="Pfam" id="PF13017">
    <property type="entry name" value="Maelstrom"/>
    <property type="match status" value="1"/>
</dbReference>
<dbReference type="GO" id="GO:0034587">
    <property type="term" value="P:piRNA processing"/>
    <property type="evidence" value="ECO:0007669"/>
    <property type="project" value="TreeGrafter"/>
</dbReference>
<organism evidence="10 11">
    <name type="scientific">Coptotermes formosanus</name>
    <name type="common">Formosan subterranean termite</name>
    <dbReference type="NCBI Taxonomy" id="36987"/>
    <lineage>
        <taxon>Eukaryota</taxon>
        <taxon>Metazoa</taxon>
        <taxon>Ecdysozoa</taxon>
        <taxon>Arthropoda</taxon>
        <taxon>Hexapoda</taxon>
        <taxon>Insecta</taxon>
        <taxon>Pterygota</taxon>
        <taxon>Neoptera</taxon>
        <taxon>Polyneoptera</taxon>
        <taxon>Dictyoptera</taxon>
        <taxon>Blattodea</taxon>
        <taxon>Blattoidea</taxon>
        <taxon>Termitoidae</taxon>
        <taxon>Rhinotermitidae</taxon>
        <taxon>Coptotermes</taxon>
    </lineage>
</organism>
<keyword evidence="11" id="KW-1185">Reference proteome</keyword>
<dbReference type="GO" id="GO:0030154">
    <property type="term" value="P:cell differentiation"/>
    <property type="evidence" value="ECO:0007669"/>
    <property type="project" value="UniProtKB-KW"/>
</dbReference>
<comment type="caution">
    <text evidence="10">The sequence shown here is derived from an EMBL/GenBank/DDBJ whole genome shotgun (WGS) entry which is preliminary data.</text>
</comment>
<evidence type="ECO:0000256" key="8">
    <source>
        <dbReference type="ARBA" id="ARBA00023242"/>
    </source>
</evidence>
<dbReference type="GO" id="GO:0005634">
    <property type="term" value="C:nucleus"/>
    <property type="evidence" value="ECO:0007669"/>
    <property type="project" value="UniProtKB-SubCell"/>
</dbReference>
<dbReference type="EMBL" id="BLKM01011106">
    <property type="protein sequence ID" value="GFG32213.1"/>
    <property type="molecule type" value="Genomic_DNA"/>
</dbReference>
<reference evidence="11" key="1">
    <citation type="submission" date="2020-01" db="EMBL/GenBank/DDBJ databases">
        <title>Draft genome sequence of the Termite Coptotermes fromosanus.</title>
        <authorList>
            <person name="Itakura S."/>
            <person name="Yosikawa Y."/>
            <person name="Umezawa K."/>
        </authorList>
    </citation>
    <scope>NUCLEOTIDE SEQUENCE [LARGE SCALE GENOMIC DNA]</scope>
</reference>
<evidence type="ECO:0000256" key="5">
    <source>
        <dbReference type="ARBA" id="ARBA00022782"/>
    </source>
</evidence>
<dbReference type="GO" id="GO:0007283">
    <property type="term" value="P:spermatogenesis"/>
    <property type="evidence" value="ECO:0007669"/>
    <property type="project" value="TreeGrafter"/>
</dbReference>
<evidence type="ECO:0000256" key="4">
    <source>
        <dbReference type="ARBA" id="ARBA00022490"/>
    </source>
</evidence>
<evidence type="ECO:0000256" key="7">
    <source>
        <dbReference type="ARBA" id="ARBA00023158"/>
    </source>
</evidence>
<proteinExistence type="inferred from homology"/>
<dbReference type="GO" id="GO:0060964">
    <property type="term" value="P:regulation of miRNA-mediated gene silencing"/>
    <property type="evidence" value="ECO:0007669"/>
    <property type="project" value="InterPro"/>
</dbReference>
<dbReference type="InterPro" id="IPR039259">
    <property type="entry name" value="Protein_maelstrom"/>
</dbReference>
<gene>
    <name evidence="10" type="ORF">Cfor_06603</name>
</gene>
<evidence type="ECO:0000313" key="10">
    <source>
        <dbReference type="EMBL" id="GFG32213.1"/>
    </source>
</evidence>
<sequence length="344" mass="39257">MDESRQKTTDECDIVHLVSHVGDDHLEDDNKGAEEVGRMNDSGGLKGIGMTCFYFNSKVVDCHRHTTVLVPAYLCSKENKQLTQNEKWIYEEEARKVKEGDKLNLENKYTSQGKSYAEVEREKNEAIDQLNKMNHEVESTVRSLDYSSSLQTYPFHLIHVNYYCRQENGSFTPCEIALAEFRFLDGIRRVYHTLIDPGNIPLGYKFEAVTHSQQTHQIPVPPEEFGGERDYVKILYDIKRFLVGSGRGVSSMPPLYTRPDCEDAVKNVLWGLQDCVQLDNANAADMFRVYSLPKLFYELRNACVPDKPGAVGFPAFSLAEDEIERDVFKFRKGISCEVGDFICC</sequence>
<evidence type="ECO:0000256" key="6">
    <source>
        <dbReference type="ARBA" id="ARBA00023125"/>
    </source>
</evidence>
<protein>
    <recommendedName>
        <fullName evidence="9">Maelstrom domain-containing protein</fullName>
    </recommendedName>
</protein>
<evidence type="ECO:0000256" key="3">
    <source>
        <dbReference type="ARBA" id="ARBA00007057"/>
    </source>
</evidence>
<dbReference type="OrthoDB" id="24555at2759"/>
<name>A0A6L2PI29_COPFO</name>
<dbReference type="GO" id="GO:0007140">
    <property type="term" value="P:male meiotic nuclear division"/>
    <property type="evidence" value="ECO:0007669"/>
    <property type="project" value="TreeGrafter"/>
</dbReference>
<keyword evidence="6" id="KW-0238">DNA-binding</keyword>
<keyword evidence="8" id="KW-0539">Nucleus</keyword>
<keyword evidence="7" id="KW-0943">RNA-mediated gene silencing</keyword>
<dbReference type="GO" id="GO:0045892">
    <property type="term" value="P:negative regulation of DNA-templated transcription"/>
    <property type="evidence" value="ECO:0007669"/>
    <property type="project" value="TreeGrafter"/>
</dbReference>
<dbReference type="InParanoid" id="A0A6L2PI29"/>
<dbReference type="PANTHER" id="PTHR21358:SF4">
    <property type="entry name" value="PROTEIN MAELSTROM HOMOLOG"/>
    <property type="match status" value="1"/>
</dbReference>
<dbReference type="InterPro" id="IPR024970">
    <property type="entry name" value="Maelstrom"/>
</dbReference>
<dbReference type="AlphaFoldDB" id="A0A6L2PI29"/>
<evidence type="ECO:0000313" key="11">
    <source>
        <dbReference type="Proteomes" id="UP000502823"/>
    </source>
</evidence>
<dbReference type="GO" id="GO:0043565">
    <property type="term" value="F:sequence-specific DNA binding"/>
    <property type="evidence" value="ECO:0007669"/>
    <property type="project" value="TreeGrafter"/>
</dbReference>
<comment type="similarity">
    <text evidence="3">Belongs to the maelstrom family.</text>
</comment>
<accession>A0A6L2PI29</accession>
<evidence type="ECO:0000256" key="2">
    <source>
        <dbReference type="ARBA" id="ARBA00004496"/>
    </source>
</evidence>